<name>A0A1D9LGB8_9NEIS</name>
<feature type="domain" description="Type II secretion system protein GspF" evidence="16">
    <location>
        <begin position="274"/>
        <end position="394"/>
    </location>
</feature>
<keyword evidence="11 15" id="KW-1133">Transmembrane helix</keyword>
<keyword evidence="6" id="KW-0997">Cell inner membrane</keyword>
<evidence type="ECO:0000256" key="3">
    <source>
        <dbReference type="ARBA" id="ARBA00005745"/>
    </source>
</evidence>
<dbReference type="InterPro" id="IPR001992">
    <property type="entry name" value="T2SS_GspF/T4SS_PilC_CS"/>
</dbReference>
<evidence type="ECO:0000256" key="15">
    <source>
        <dbReference type="SAM" id="Phobius"/>
    </source>
</evidence>
<dbReference type="PRINTS" id="PR00812">
    <property type="entry name" value="BCTERIALGSPF"/>
</dbReference>
<dbReference type="GO" id="GO:0046872">
    <property type="term" value="F:metal ion binding"/>
    <property type="evidence" value="ECO:0007669"/>
    <property type="project" value="UniProtKB-KW"/>
</dbReference>
<evidence type="ECO:0000256" key="13">
    <source>
        <dbReference type="ARBA" id="ARBA00030750"/>
    </source>
</evidence>
<dbReference type="Gene3D" id="1.20.81.30">
    <property type="entry name" value="Type II secretion system (T2SS), domain F"/>
    <property type="match status" value="2"/>
</dbReference>
<evidence type="ECO:0000256" key="12">
    <source>
        <dbReference type="ARBA" id="ARBA00023136"/>
    </source>
</evidence>
<dbReference type="GO" id="GO:0015627">
    <property type="term" value="C:type II protein secretion system complex"/>
    <property type="evidence" value="ECO:0007669"/>
    <property type="project" value="InterPro"/>
</dbReference>
<dbReference type="STRING" id="1108595.BKX93_09885"/>
<dbReference type="KEGG" id="cvc:BKX93_09885"/>
<comment type="subcellular location">
    <subcellularLocation>
        <location evidence="2 14">Cell inner membrane</location>
        <topology evidence="2 14">Multi-pass membrane protein</topology>
    </subcellularLocation>
</comment>
<reference evidence="17 18" key="1">
    <citation type="submission" date="2016-10" db="EMBL/GenBank/DDBJ databases">
        <title>Chromobacterium muskegensis sp. nov., an insecticidal bacterium isolated from Sphagnum bogs.</title>
        <authorList>
            <person name="Sparks M.E."/>
            <person name="Blackburn M.B."/>
            <person name="Gundersen-Rindal D.E."/>
            <person name="Mitchell A."/>
            <person name="Farrar R."/>
            <person name="Kuhar D."/>
        </authorList>
    </citation>
    <scope>NUCLEOTIDE SEQUENCE [LARGE SCALE GENOMIC DNA]</scope>
    <source>
        <strain evidence="17 18">21-1</strain>
    </source>
</reference>
<dbReference type="PANTHER" id="PTHR30012">
    <property type="entry name" value="GENERAL SECRETION PATHWAY PROTEIN"/>
    <property type="match status" value="1"/>
</dbReference>
<evidence type="ECO:0000313" key="18">
    <source>
        <dbReference type="Proteomes" id="UP000178776"/>
    </source>
</evidence>
<feature type="domain" description="Type II secretion system protein GspF" evidence="16">
    <location>
        <begin position="70"/>
        <end position="192"/>
    </location>
</feature>
<dbReference type="AlphaFoldDB" id="A0A1D9LGB8"/>
<dbReference type="Proteomes" id="UP000178776">
    <property type="component" value="Chromosome"/>
</dbReference>
<feature type="transmembrane region" description="Helical" evidence="15">
    <location>
        <begin position="167"/>
        <end position="191"/>
    </location>
</feature>
<evidence type="ECO:0000256" key="7">
    <source>
        <dbReference type="ARBA" id="ARBA00022692"/>
    </source>
</evidence>
<keyword evidence="5" id="KW-1003">Cell membrane</keyword>
<dbReference type="GO" id="GO:0015628">
    <property type="term" value="P:protein secretion by the type II secretion system"/>
    <property type="evidence" value="ECO:0007669"/>
    <property type="project" value="InterPro"/>
</dbReference>
<evidence type="ECO:0000256" key="8">
    <source>
        <dbReference type="ARBA" id="ARBA00022723"/>
    </source>
</evidence>
<keyword evidence="8" id="KW-0479">Metal-binding</keyword>
<protein>
    <recommendedName>
        <fullName evidence="13">General secretion pathway protein F</fullName>
    </recommendedName>
</protein>
<dbReference type="EMBL" id="CP017707">
    <property type="protein sequence ID" value="AOZ50275.1"/>
    <property type="molecule type" value="Genomic_DNA"/>
</dbReference>
<keyword evidence="7 14" id="KW-0812">Transmembrane</keyword>
<dbReference type="GeneID" id="68841526"/>
<evidence type="ECO:0000313" key="17">
    <source>
        <dbReference type="EMBL" id="AOZ50275.1"/>
    </source>
</evidence>
<dbReference type="InterPro" id="IPR042094">
    <property type="entry name" value="T2SS_GspF_sf"/>
</dbReference>
<comment type="function">
    <text evidence="1">Component of the type II secretion system inner membrane complex required for the energy-dependent secretion of extracellular factors such as proteases and toxins from the periplasm.</text>
</comment>
<sequence>MAAFKYTAYDAAGKEQSGLLEADSARAARGQLRERGLLPVSVDSVNAKTGGAGSNVLRRGLPRAELVMITEQLSTLLNAGLTLEKALTAVTEQSENARSRTVLAALRSDILEGKGFAQALSSAPGVFSPLYRSLVQAGEQSGHLDMVMSRLAEYLDKRQNTQQKVTLALAYPAVVTLVAILVVGGLMSYVVPQVVSVFAQTKQTLPFLTRALVACSDFLRQWGVVMLIGIVAAAFLIVRALRAPALKRRFHARVLKLPVFGRLFRALNTARMASTLSILVGSGVPLLTALETARGLMTMLPMQDAVADAMAKVREGVSLSRALNATRQFPPVLIHLISSGEASGTLSHMLDRAAQQQEQEVERKLATFTTLMEPLLILVMGGMVLLIVLAIMMPIIDMNQMVH</sequence>
<evidence type="ECO:0000256" key="4">
    <source>
        <dbReference type="ARBA" id="ARBA00022448"/>
    </source>
</evidence>
<dbReference type="InterPro" id="IPR011850">
    <property type="entry name" value="T2SS_GspF"/>
</dbReference>
<proteinExistence type="inferred from homology"/>
<keyword evidence="12 15" id="KW-0472">Membrane</keyword>
<dbReference type="NCBIfam" id="TIGR02120">
    <property type="entry name" value="GspF"/>
    <property type="match status" value="1"/>
</dbReference>
<dbReference type="PANTHER" id="PTHR30012:SF0">
    <property type="entry name" value="TYPE II SECRETION SYSTEM PROTEIN F-RELATED"/>
    <property type="match status" value="1"/>
</dbReference>
<accession>A0A1D9LGB8</accession>
<evidence type="ECO:0000256" key="1">
    <source>
        <dbReference type="ARBA" id="ARBA00002684"/>
    </source>
</evidence>
<evidence type="ECO:0000256" key="11">
    <source>
        <dbReference type="ARBA" id="ARBA00022989"/>
    </source>
</evidence>
<evidence type="ECO:0000259" key="16">
    <source>
        <dbReference type="Pfam" id="PF00482"/>
    </source>
</evidence>
<keyword evidence="4 14" id="KW-0813">Transport</keyword>
<feature type="transmembrane region" description="Helical" evidence="15">
    <location>
        <begin position="222"/>
        <end position="241"/>
    </location>
</feature>
<evidence type="ECO:0000256" key="5">
    <source>
        <dbReference type="ARBA" id="ARBA00022475"/>
    </source>
</evidence>
<keyword evidence="9" id="KW-0106">Calcium</keyword>
<dbReference type="RefSeq" id="WP_070979653.1">
    <property type="nucleotide sequence ID" value="NZ_CP017707.1"/>
</dbReference>
<dbReference type="PROSITE" id="PS00874">
    <property type="entry name" value="T2SP_F"/>
    <property type="match status" value="1"/>
</dbReference>
<dbReference type="GO" id="GO:0005886">
    <property type="term" value="C:plasma membrane"/>
    <property type="evidence" value="ECO:0007669"/>
    <property type="project" value="UniProtKB-SubCell"/>
</dbReference>
<evidence type="ECO:0000256" key="9">
    <source>
        <dbReference type="ARBA" id="ARBA00022837"/>
    </source>
</evidence>
<dbReference type="Pfam" id="PF00482">
    <property type="entry name" value="T2SSF"/>
    <property type="match status" value="2"/>
</dbReference>
<comment type="similarity">
    <text evidence="3 14">Belongs to the GSP F family.</text>
</comment>
<feature type="transmembrane region" description="Helical" evidence="15">
    <location>
        <begin position="375"/>
        <end position="396"/>
    </location>
</feature>
<evidence type="ECO:0000256" key="6">
    <source>
        <dbReference type="ARBA" id="ARBA00022519"/>
    </source>
</evidence>
<dbReference type="InterPro" id="IPR003004">
    <property type="entry name" value="GspF/PilC"/>
</dbReference>
<evidence type="ECO:0000256" key="14">
    <source>
        <dbReference type="RuleBase" id="RU003923"/>
    </source>
</evidence>
<gene>
    <name evidence="17" type="ORF">BKX93_09885</name>
</gene>
<dbReference type="InterPro" id="IPR018076">
    <property type="entry name" value="T2SS_GspF_dom"/>
</dbReference>
<keyword evidence="10" id="KW-0653">Protein transport</keyword>
<evidence type="ECO:0000256" key="2">
    <source>
        <dbReference type="ARBA" id="ARBA00004429"/>
    </source>
</evidence>
<dbReference type="FunFam" id="1.20.81.30:FF:000001">
    <property type="entry name" value="Type II secretion system protein F"/>
    <property type="match status" value="2"/>
</dbReference>
<organism evidence="17 18">
    <name type="scientific">Chromobacterium vaccinii</name>
    <dbReference type="NCBI Taxonomy" id="1108595"/>
    <lineage>
        <taxon>Bacteria</taxon>
        <taxon>Pseudomonadati</taxon>
        <taxon>Pseudomonadota</taxon>
        <taxon>Betaproteobacteria</taxon>
        <taxon>Neisseriales</taxon>
        <taxon>Chromobacteriaceae</taxon>
        <taxon>Chromobacterium</taxon>
    </lineage>
</organism>
<evidence type="ECO:0000256" key="10">
    <source>
        <dbReference type="ARBA" id="ARBA00022927"/>
    </source>
</evidence>